<dbReference type="RefSeq" id="WP_377317981.1">
    <property type="nucleotide sequence ID" value="NZ_JBHUIY010000036.1"/>
</dbReference>
<dbReference type="CDD" id="cd06981">
    <property type="entry name" value="cupin_reut_a1446"/>
    <property type="match status" value="1"/>
</dbReference>
<gene>
    <name evidence="2" type="ORF">ACFSNB_14950</name>
</gene>
<dbReference type="Proteomes" id="UP001597296">
    <property type="component" value="Unassembled WGS sequence"/>
</dbReference>
<evidence type="ECO:0000313" key="2">
    <source>
        <dbReference type="EMBL" id="MFD2235109.1"/>
    </source>
</evidence>
<dbReference type="InterPro" id="IPR014710">
    <property type="entry name" value="RmlC-like_jellyroll"/>
</dbReference>
<name>A0ABW5CCU1_9PROT</name>
<organism evidence="2 3">
    <name type="scientific">Phaeospirillum tilakii</name>
    <dbReference type="NCBI Taxonomy" id="741673"/>
    <lineage>
        <taxon>Bacteria</taxon>
        <taxon>Pseudomonadati</taxon>
        <taxon>Pseudomonadota</taxon>
        <taxon>Alphaproteobacteria</taxon>
        <taxon>Rhodospirillales</taxon>
        <taxon>Rhodospirillaceae</taxon>
        <taxon>Phaeospirillum</taxon>
    </lineage>
</organism>
<sequence>MTPIVANLFASLPPGGGAEQTQALLARPGLKIERIVSQGQTTPPGRWYDQDQDEWVLVVTGAATLKFETDLTPCRLGPGDYLLIPAHCRHRVEWTDPKVATVWLALHLDPPPAARAG</sequence>
<evidence type="ECO:0000259" key="1">
    <source>
        <dbReference type="Pfam" id="PF07883"/>
    </source>
</evidence>
<dbReference type="InterPro" id="IPR013096">
    <property type="entry name" value="Cupin_2"/>
</dbReference>
<dbReference type="Gene3D" id="2.60.120.10">
    <property type="entry name" value="Jelly Rolls"/>
    <property type="match status" value="1"/>
</dbReference>
<keyword evidence="3" id="KW-1185">Reference proteome</keyword>
<feature type="domain" description="Cupin type-2" evidence="1">
    <location>
        <begin position="43"/>
        <end position="105"/>
    </location>
</feature>
<comment type="caution">
    <text evidence="2">The sequence shown here is derived from an EMBL/GenBank/DDBJ whole genome shotgun (WGS) entry which is preliminary data.</text>
</comment>
<proteinExistence type="predicted"/>
<protein>
    <submittedName>
        <fullName evidence="2">Cupin domain-containing protein</fullName>
    </submittedName>
</protein>
<accession>A0ABW5CCU1</accession>
<dbReference type="SUPFAM" id="SSF51182">
    <property type="entry name" value="RmlC-like cupins"/>
    <property type="match status" value="1"/>
</dbReference>
<dbReference type="Pfam" id="PF07883">
    <property type="entry name" value="Cupin_2"/>
    <property type="match status" value="1"/>
</dbReference>
<reference evidence="3" key="1">
    <citation type="journal article" date="2019" name="Int. J. Syst. Evol. Microbiol.">
        <title>The Global Catalogue of Microorganisms (GCM) 10K type strain sequencing project: providing services to taxonomists for standard genome sequencing and annotation.</title>
        <authorList>
            <consortium name="The Broad Institute Genomics Platform"/>
            <consortium name="The Broad Institute Genome Sequencing Center for Infectious Disease"/>
            <person name="Wu L."/>
            <person name="Ma J."/>
        </authorList>
    </citation>
    <scope>NUCLEOTIDE SEQUENCE [LARGE SCALE GENOMIC DNA]</scope>
    <source>
        <strain evidence="3">KCTC 15012</strain>
    </source>
</reference>
<evidence type="ECO:0000313" key="3">
    <source>
        <dbReference type="Proteomes" id="UP001597296"/>
    </source>
</evidence>
<dbReference type="EMBL" id="JBHUIY010000036">
    <property type="protein sequence ID" value="MFD2235109.1"/>
    <property type="molecule type" value="Genomic_DNA"/>
</dbReference>
<dbReference type="InterPro" id="IPR011051">
    <property type="entry name" value="RmlC_Cupin_sf"/>
</dbReference>